<dbReference type="EC" id="3.1.4.-" evidence="2"/>
<dbReference type="Proteomes" id="UP000287853">
    <property type="component" value="Unassembled WGS sequence"/>
</dbReference>
<gene>
    <name evidence="4" type="ORF">H206_01461</name>
</gene>
<dbReference type="Gene3D" id="3.60.21.10">
    <property type="match status" value="1"/>
</dbReference>
<dbReference type="InterPro" id="IPR029052">
    <property type="entry name" value="Metallo-depent_PP-like"/>
</dbReference>
<evidence type="ECO:0000259" key="3">
    <source>
        <dbReference type="Pfam" id="PF12850"/>
    </source>
</evidence>
<name>A0A444IY06_9BACT</name>
<dbReference type="PANTHER" id="PTHR11124">
    <property type="entry name" value="VACUOLAR SORTING PROTEIN VPS29"/>
    <property type="match status" value="1"/>
</dbReference>
<dbReference type="NCBIfam" id="TIGR00040">
    <property type="entry name" value="yfcE"/>
    <property type="match status" value="1"/>
</dbReference>
<dbReference type="EMBL" id="MTKO01000074">
    <property type="protein sequence ID" value="RWX45652.1"/>
    <property type="molecule type" value="Genomic_DNA"/>
</dbReference>
<comment type="similarity">
    <text evidence="1 2">Belongs to the metallophosphoesterase superfamily. YfcE family.</text>
</comment>
<dbReference type="GO" id="GO:0016787">
    <property type="term" value="F:hydrolase activity"/>
    <property type="evidence" value="ECO:0007669"/>
    <property type="project" value="UniProtKB-UniRule"/>
</dbReference>
<evidence type="ECO:0000256" key="1">
    <source>
        <dbReference type="ARBA" id="ARBA00008950"/>
    </source>
</evidence>
<evidence type="ECO:0000313" key="4">
    <source>
        <dbReference type="EMBL" id="RWX45652.1"/>
    </source>
</evidence>
<evidence type="ECO:0000313" key="5">
    <source>
        <dbReference type="Proteomes" id="UP000287853"/>
    </source>
</evidence>
<dbReference type="InterPro" id="IPR000979">
    <property type="entry name" value="Phosphodiesterase_MJ0936/Vps29"/>
</dbReference>
<feature type="domain" description="Calcineurin-like phosphoesterase" evidence="3">
    <location>
        <begin position="3"/>
        <end position="155"/>
    </location>
</feature>
<comment type="cofactor">
    <cofactor evidence="2">
        <name>a divalent metal cation</name>
        <dbReference type="ChEBI" id="CHEBI:60240"/>
    </cofactor>
</comment>
<dbReference type="SUPFAM" id="SSF56300">
    <property type="entry name" value="Metallo-dependent phosphatases"/>
    <property type="match status" value="1"/>
</dbReference>
<protein>
    <recommendedName>
        <fullName evidence="2">Phosphoesterase</fullName>
        <ecNumber evidence="2">3.1.4.-</ecNumber>
    </recommendedName>
</protein>
<dbReference type="AlphaFoldDB" id="A0A444IY06"/>
<organism evidence="4 5">
    <name type="scientific">Candidatus Electrothrix aarhusensis</name>
    <dbReference type="NCBI Taxonomy" id="1859131"/>
    <lineage>
        <taxon>Bacteria</taxon>
        <taxon>Pseudomonadati</taxon>
        <taxon>Thermodesulfobacteriota</taxon>
        <taxon>Desulfobulbia</taxon>
        <taxon>Desulfobulbales</taxon>
        <taxon>Desulfobulbaceae</taxon>
        <taxon>Candidatus Electrothrix</taxon>
    </lineage>
</organism>
<dbReference type="Pfam" id="PF12850">
    <property type="entry name" value="Metallophos_2"/>
    <property type="match status" value="1"/>
</dbReference>
<reference evidence="4 5" key="1">
    <citation type="submission" date="2017-01" db="EMBL/GenBank/DDBJ databases">
        <title>The cable genome- insights into the physiology and evolution of filamentous bacteria capable of sulfide oxidation via long distance electron transfer.</title>
        <authorList>
            <person name="Schreiber L."/>
            <person name="Bjerg J.T."/>
            <person name="Boggild A."/>
            <person name="Van De Vossenberg J."/>
            <person name="Meysman F."/>
            <person name="Nielsen L.P."/>
            <person name="Schramm A."/>
            <person name="Kjeldsen K.U."/>
        </authorList>
    </citation>
    <scope>NUCLEOTIDE SEQUENCE [LARGE SCALE GENOMIC DNA]</scope>
    <source>
        <strain evidence="4">MCF</strain>
    </source>
</reference>
<keyword evidence="2" id="KW-0479">Metal-binding</keyword>
<sequence>MIKAGILSDTHLTKLSKEFIQRVEQCFADCDVIIHAGDFVDISLLDAFQGKTVHAVHGNCCSRNTLAVLPAQKSFQLGDFTVGVTHGNRLGRNADNIESGLWNVFPEADCVIYGHTHNAVCHRTPGEQGKLIINPGAFQMVSRYGIPCSYAILEAGEQLKGSLHELPLG</sequence>
<dbReference type="InterPro" id="IPR024654">
    <property type="entry name" value="Calcineurin-like_PHP_lpxH"/>
</dbReference>
<proteinExistence type="inferred from homology"/>
<dbReference type="GO" id="GO:0046872">
    <property type="term" value="F:metal ion binding"/>
    <property type="evidence" value="ECO:0007669"/>
    <property type="project" value="UniProtKB-KW"/>
</dbReference>
<comment type="caution">
    <text evidence="4">The sequence shown here is derived from an EMBL/GenBank/DDBJ whole genome shotgun (WGS) entry which is preliminary data.</text>
</comment>
<evidence type="ECO:0000256" key="2">
    <source>
        <dbReference type="RuleBase" id="RU362039"/>
    </source>
</evidence>
<accession>A0A444IY06</accession>
<keyword evidence="5" id="KW-1185">Reference proteome</keyword>